<dbReference type="InterPro" id="IPR006558">
    <property type="entry name" value="LamG-like"/>
</dbReference>
<dbReference type="Gene3D" id="2.60.120.200">
    <property type="match status" value="2"/>
</dbReference>
<evidence type="ECO:0000256" key="2">
    <source>
        <dbReference type="ARBA" id="ARBA00023157"/>
    </source>
</evidence>
<dbReference type="RefSeq" id="WP_167444132.1">
    <property type="nucleotide sequence ID" value="NZ_MCGQ01000010.1"/>
</dbReference>
<evidence type="ECO:0000256" key="3">
    <source>
        <dbReference type="SAM" id="MobiDB-lite"/>
    </source>
</evidence>
<evidence type="ECO:0000313" key="6">
    <source>
        <dbReference type="EMBL" id="OXY96904.1"/>
    </source>
</evidence>
<feature type="region of interest" description="Disordered" evidence="3">
    <location>
        <begin position="42"/>
        <end position="116"/>
    </location>
</feature>
<gene>
    <name evidence="6" type="ORF">BEK98_11945</name>
</gene>
<feature type="compositionally biased region" description="Polar residues" evidence="3">
    <location>
        <begin position="56"/>
        <end position="71"/>
    </location>
</feature>
<keyword evidence="7" id="KW-1185">Reference proteome</keyword>
<dbReference type="InterPro" id="IPR013320">
    <property type="entry name" value="ConA-like_dom_sf"/>
</dbReference>
<name>A0A233SMN8_STRDA</name>
<dbReference type="InterPro" id="IPR053140">
    <property type="entry name" value="GDSL_Rv0518-like"/>
</dbReference>
<sequence length="2052" mass="211234">MSAFRTPLRASRRPASRPLAAAVIAALAAGSLTATVSAHAAPAAPARSSHAKSHSTRSQSAARRFNPTESASARAKATGKPVTIDQLTDTGTTVVANPNGTFTRTDSSMPQRTRQHGKWVPIDTTLVRQADGTWAPKAAVTDVAFSDGGSGALVTLRSGKDRLGFSWQGKLPKPVISGDTATYPDVLPQVDLQLTADASGYSSILVVKSPKAAADPHLRSLALRTTSANLKLAATHDGGAQATDKHTGKTVFHSDTALMWDSAGQKAAGAPLAHTATTSSARAEHKAAARVGKHRAQVRVSLKAGKQLLGLDRKLLTAKSTTYPVYVDPEWSGRPSQLDWARISDNGWNVYNSTSTSGETNAREGWDNSYPGNGERARTYYQMNTSGIKGAVVSHASLYVKQLSAASCADTPAAVYGTDRPAGWGSSSLYWGHEPGGRTGSLGTNPKSHEAGTCPVTDGAHSWVSPPSLEFDVTSRAQSAAAGGWKSMTLMVQSPDMNDATQWKQLAYGGGATMSVTYSYRPKLKNGTGTPAIKPSTVSMGKTMTTTHTPTLSARAVDPDLAGGSELVRVDYHVYNSSGTQVGQGFGPNLDSKKRARYNTNGSDWTTPSLPDGTYTWKATAQNAAGYWAGTGNGVWTKTQTFTVDTSAPPAPTVTSSQFPAKQIGAAFGDKGTFTISNNHTNNITGYLFALDGTLGNTVYSSSVTKWTTSTTILPAHVYYATSDNGPGTGTAVVNGSASPAFAPAKAGPHTLYAKAVDQAGSTSITQTAYAFYAGTSTPTYAYGDKMISGWTATNADNTTTAVPKATTTSNGGQLISQAAGSGYEFADGYQAMLANKSTTKVVAGDSATFSFDIPKDGPWGFGANLTKAKDYGIYKLVLDAGKPTESTLLSNFDAYNSYVTTRFVNLGIPKDANGQLLTLKQGVHTLTLTLTGKNTGSTGYQAGLDVLRLAPALTCAINSTSSCLNNTATSTFTTTTSPADADGSGNSINSADLTSTAGWQSGKTVTVDGAGIKLPTFGSGTYDNLLASGQTVTVPGSGVVNTGDAVVFLGFATGGAAKGATGTITYAKNNCLDPDGNPADQSYTLDTVPDWLSGPSSAASLTLVHQNHSNNTQTSPSPGPKIYAVSVPLACPGSVISSVSLPLFTNGVQSGQPALHILGLGVRPLTVTGSGSSAQHWVGTWSSVQDTAKVQQSGGTTATVNGQTLRIPAHVSIGADSGNGVRIHLSNAMGSAPVTFDAASVALQDGTAGGATAAAAPTALTFGGATSVTVPAGGDVTSDPVTLAVTQQATVLVSLQVHGSVSAMAGHAAAQTPVWVSDAANRTGDTAATKYTQTTYTGLPYLAGIDVTTPTSAPTGSLVLYGDQSVNGDSASGDGQHHLSDAITGALVNDPNGDDTVDYGVLNAGTNSNSLSNNLLPQITNSDSPTNALNPLDRNVLAQGNVRTVLVSTGATDLLNCTGDANTCATNVENGLASLNSQLSSYYTDDGQTYINGQPVTQNSNMTVYLTTIPPFTAAHPGTATQETAREQVNQYLLDNFPSQVIDFAAAVSTDGTATSSTVKTADLSSGNPSNAYYTDLAGRYLNDTNTQVVSIAPNLIVPLATGSDTPDNEWELSADGTDARGDNPFTAVGGATFNGAGPDAVNAPAAATSFDGSTGFLESDHTAVNTLADYTVSAWVKLDSADNPATAICEGTSQHQAFYIGYDRGNKGWMFQTTTTNDDNADFPTAEGDTGTGALGTWTHLLVTYTAPVDGDSSTGLMSIYQNGTLMGTATNLTPQYDSSMPLTVGGCVNSPDTTSPYNAFPGSVSDVQVYPYAMAPGDADAGSVIVPSGWDKGMPEDEWKLSGDGTDTASLNPVTPSGTVSFGSDAPSGLSGSAAFDGSTGFLKSKQSAVNTLGDYTVSAWVKINSALGTTAVCQGTTQHQSFYLSYDKPSAAWMFQTTTTNDSNSDFPTAEGDNNTGPVGTWTHLVATYRAPVAGDSSTGSMALYQNGTLMGTAKNLSPQYDSSLPLTIGGCVNSASATTPYLAFPGSVADVHVYPRTLSATEVSALH</sequence>
<accession>A0A233SMN8</accession>
<dbReference type="PANTHER" id="PTHR43784">
    <property type="entry name" value="GDSL-LIKE LIPASE/ACYLHYDROLASE, PUTATIVE (AFU_ORTHOLOGUE AFUA_2G00820)-RELATED"/>
    <property type="match status" value="1"/>
</dbReference>
<organism evidence="6 7">
    <name type="scientific">Streptomyces diastatochromogenes</name>
    <dbReference type="NCBI Taxonomy" id="42236"/>
    <lineage>
        <taxon>Bacteria</taxon>
        <taxon>Bacillati</taxon>
        <taxon>Actinomycetota</taxon>
        <taxon>Actinomycetes</taxon>
        <taxon>Kitasatosporales</taxon>
        <taxon>Streptomycetaceae</taxon>
        <taxon>Streptomyces</taxon>
    </lineage>
</organism>
<dbReference type="Gene3D" id="2.60.40.10">
    <property type="entry name" value="Immunoglobulins"/>
    <property type="match status" value="1"/>
</dbReference>
<evidence type="ECO:0000256" key="1">
    <source>
        <dbReference type="ARBA" id="ARBA00022729"/>
    </source>
</evidence>
<protein>
    <recommendedName>
        <fullName evidence="5">LamG-like jellyroll fold domain-containing protein</fullName>
    </recommendedName>
</protein>
<evidence type="ECO:0000313" key="7">
    <source>
        <dbReference type="Proteomes" id="UP000215483"/>
    </source>
</evidence>
<dbReference type="SMART" id="SM00560">
    <property type="entry name" value="LamGL"/>
    <property type="match status" value="2"/>
</dbReference>
<dbReference type="SUPFAM" id="SSF49899">
    <property type="entry name" value="Concanavalin A-like lectins/glucanases"/>
    <property type="match status" value="2"/>
</dbReference>
<dbReference type="Pfam" id="PF13385">
    <property type="entry name" value="Laminin_G_3"/>
    <property type="match status" value="2"/>
</dbReference>
<comment type="caution">
    <text evidence="6">The sequence shown here is derived from an EMBL/GenBank/DDBJ whole genome shotgun (WGS) entry which is preliminary data.</text>
</comment>
<dbReference type="EMBL" id="MCGQ01000010">
    <property type="protein sequence ID" value="OXY96904.1"/>
    <property type="molecule type" value="Genomic_DNA"/>
</dbReference>
<feature type="compositionally biased region" description="Polar residues" evidence="3">
    <location>
        <begin position="85"/>
        <end position="112"/>
    </location>
</feature>
<dbReference type="Proteomes" id="UP000215483">
    <property type="component" value="Unassembled WGS sequence"/>
</dbReference>
<dbReference type="GO" id="GO:0005975">
    <property type="term" value="P:carbohydrate metabolic process"/>
    <property type="evidence" value="ECO:0007669"/>
    <property type="project" value="UniProtKB-ARBA"/>
</dbReference>
<keyword evidence="1 4" id="KW-0732">Signal</keyword>
<evidence type="ECO:0000259" key="5">
    <source>
        <dbReference type="SMART" id="SM00560"/>
    </source>
</evidence>
<feature type="signal peptide" evidence="4">
    <location>
        <begin position="1"/>
        <end position="40"/>
    </location>
</feature>
<keyword evidence="2" id="KW-1015">Disulfide bond</keyword>
<evidence type="ECO:0000256" key="4">
    <source>
        <dbReference type="SAM" id="SignalP"/>
    </source>
</evidence>
<feature type="chain" id="PRO_5013234878" description="LamG-like jellyroll fold domain-containing protein" evidence="4">
    <location>
        <begin position="41"/>
        <end position="2052"/>
    </location>
</feature>
<reference evidence="6 7" key="1">
    <citation type="submission" date="2016-07" db="EMBL/GenBank/DDBJ databases">
        <title>Draft genome of Streptomyces diastatochromogenes.</title>
        <authorList>
            <person name="Podduturi R."/>
            <person name="Lukassen M.B."/>
            <person name="Clausen N."/>
            <person name="Nielsen J.L."/>
            <person name="Jorgensen N.O."/>
        </authorList>
    </citation>
    <scope>NUCLEOTIDE SEQUENCE [LARGE SCALE GENOMIC DNA]</scope>
    <source>
        <strain evidence="6 7">DSM 40608</strain>
    </source>
</reference>
<feature type="domain" description="LamG-like jellyroll fold" evidence="5">
    <location>
        <begin position="1897"/>
        <end position="2046"/>
    </location>
</feature>
<dbReference type="PANTHER" id="PTHR43784:SF2">
    <property type="entry name" value="GDSL-LIKE LIPASE_ACYLHYDROLASE, PUTATIVE (AFU_ORTHOLOGUE AFUA_2G00820)-RELATED"/>
    <property type="match status" value="1"/>
</dbReference>
<feature type="domain" description="LamG-like jellyroll fold" evidence="5">
    <location>
        <begin position="1670"/>
        <end position="1820"/>
    </location>
</feature>
<dbReference type="InterPro" id="IPR013783">
    <property type="entry name" value="Ig-like_fold"/>
</dbReference>
<proteinExistence type="predicted"/>